<reference evidence="1" key="1">
    <citation type="submission" date="2007-07" db="EMBL/GenBank/DDBJ databases">
        <title>PCAP assembly of the Caenorhabditis remanei genome.</title>
        <authorList>
            <consortium name="The Caenorhabditis remanei Sequencing Consortium"/>
            <person name="Wilson R.K."/>
        </authorList>
    </citation>
    <scope>NUCLEOTIDE SEQUENCE [LARGE SCALE GENOMIC DNA]</scope>
    <source>
        <strain evidence="1">PB4641</strain>
    </source>
</reference>
<keyword evidence="3" id="KW-1185">Reference proteome</keyword>
<dbReference type="HOGENOM" id="CLU_1887672_0_0_1"/>
<proteinExistence type="predicted"/>
<dbReference type="EMBL" id="DS268438">
    <property type="protein sequence ID" value="EFO99390.1"/>
    <property type="molecule type" value="Genomic_DNA"/>
</dbReference>
<evidence type="ECO:0000313" key="3">
    <source>
        <dbReference type="Proteomes" id="UP000008281"/>
    </source>
</evidence>
<reference evidence="2 4" key="2">
    <citation type="submission" date="2019-12" db="EMBL/GenBank/DDBJ databases">
        <title>Chromosome-level assembly of the Caenorhabditis remanei genome.</title>
        <authorList>
            <person name="Teterina A.A."/>
            <person name="Willis J.H."/>
            <person name="Phillips P.C."/>
        </authorList>
    </citation>
    <scope>NUCLEOTIDE SEQUENCE [LARGE SCALE GENOMIC DNA]</scope>
    <source>
        <strain evidence="2 4">PX506</strain>
        <tissue evidence="2">Whole organism</tissue>
    </source>
</reference>
<dbReference type="Proteomes" id="UP000483820">
    <property type="component" value="Chromosome X"/>
</dbReference>
<evidence type="ECO:0000313" key="2">
    <source>
        <dbReference type="EMBL" id="KAF1749274.1"/>
    </source>
</evidence>
<dbReference type="OrthoDB" id="10305013at2759"/>
<name>E3ME07_CAERE</name>
<dbReference type="GeneID" id="9817278"/>
<dbReference type="Proteomes" id="UP000008281">
    <property type="component" value="Unassembled WGS sequence"/>
</dbReference>
<protein>
    <submittedName>
        <fullName evidence="1">Uncharacterized protein</fullName>
    </submittedName>
</protein>
<dbReference type="KEGG" id="crq:GCK72_025741"/>
<gene>
    <name evidence="1" type="ORF">CRE_22414</name>
    <name evidence="2" type="ORF">GCK72_025741</name>
</gene>
<dbReference type="eggNOG" id="ENOG502T2YA">
    <property type="taxonomic scope" value="Eukaryota"/>
</dbReference>
<dbReference type="OMA" id="PCEDCEH"/>
<dbReference type="FunCoup" id="E3ME07">
    <property type="interactions" value="1088"/>
</dbReference>
<organism evidence="3">
    <name type="scientific">Caenorhabditis remanei</name>
    <name type="common">Caenorhabditis vulgaris</name>
    <dbReference type="NCBI Taxonomy" id="31234"/>
    <lineage>
        <taxon>Eukaryota</taxon>
        <taxon>Metazoa</taxon>
        <taxon>Ecdysozoa</taxon>
        <taxon>Nematoda</taxon>
        <taxon>Chromadorea</taxon>
        <taxon>Rhabditida</taxon>
        <taxon>Rhabditina</taxon>
        <taxon>Rhabditomorpha</taxon>
        <taxon>Rhabditoidea</taxon>
        <taxon>Rhabditidae</taxon>
        <taxon>Peloderinae</taxon>
        <taxon>Caenorhabditis</taxon>
    </lineage>
</organism>
<dbReference type="InParanoid" id="E3ME07"/>
<dbReference type="CTD" id="9817278"/>
<sequence>MAAKAPPAKAETPPKDFAITSAPFYTDCLCCRKNFESLKMTLLTGAAKSRMKVQDAMQDPIVVFSRPEKLDCEDCEGLKVRFNELLASMYLIEKDQEGFINLTCIVPAALYLMKGTAPMNHLIPAQYQTNFRLII</sequence>
<evidence type="ECO:0000313" key="4">
    <source>
        <dbReference type="Proteomes" id="UP000483820"/>
    </source>
</evidence>
<evidence type="ECO:0000313" key="1">
    <source>
        <dbReference type="EMBL" id="EFO99390.1"/>
    </source>
</evidence>
<dbReference type="EMBL" id="WUAV01000006">
    <property type="protein sequence ID" value="KAF1749274.1"/>
    <property type="molecule type" value="Genomic_DNA"/>
</dbReference>
<dbReference type="RefSeq" id="XP_003105472.1">
    <property type="nucleotide sequence ID" value="XM_003105424.1"/>
</dbReference>
<accession>E3ME07</accession>
<dbReference type="AlphaFoldDB" id="E3ME07"/>